<dbReference type="CDD" id="cd03425">
    <property type="entry name" value="NUDIX_MutT_NudA_like"/>
    <property type="match status" value="1"/>
</dbReference>
<dbReference type="EMBL" id="JARQAZ010000012">
    <property type="protein sequence ID" value="MDT2771702.1"/>
    <property type="molecule type" value="Genomic_DNA"/>
</dbReference>
<dbReference type="GO" id="GO:0044716">
    <property type="term" value="F:8-oxo-GDP phosphatase activity"/>
    <property type="evidence" value="ECO:0007669"/>
    <property type="project" value="TreeGrafter"/>
</dbReference>
<dbReference type="EMBL" id="JARQAI010000004">
    <property type="protein sequence ID" value="MDT2736404.1"/>
    <property type="molecule type" value="Genomic_DNA"/>
</dbReference>
<gene>
    <name evidence="13" type="ORF">P7H00_04560</name>
    <name evidence="14" type="ORF">P7H46_12815</name>
</gene>
<evidence type="ECO:0000256" key="11">
    <source>
        <dbReference type="ARBA" id="ARBA00038905"/>
    </source>
</evidence>
<evidence type="ECO:0000256" key="8">
    <source>
        <dbReference type="ARBA" id="ARBA00022842"/>
    </source>
</evidence>
<organism evidence="13 15">
    <name type="scientific">Enterococcus pseudoavium</name>
    <dbReference type="NCBI Taxonomy" id="44007"/>
    <lineage>
        <taxon>Bacteria</taxon>
        <taxon>Bacillati</taxon>
        <taxon>Bacillota</taxon>
        <taxon>Bacilli</taxon>
        <taxon>Lactobacillales</taxon>
        <taxon>Enterococcaceae</taxon>
        <taxon>Enterococcus</taxon>
    </lineage>
</organism>
<dbReference type="GO" id="GO:0046872">
    <property type="term" value="F:metal ion binding"/>
    <property type="evidence" value="ECO:0007669"/>
    <property type="project" value="UniProtKB-KW"/>
</dbReference>
<keyword evidence="9" id="KW-0234">DNA repair</keyword>
<dbReference type="AlphaFoldDB" id="A0AAE4HYY4"/>
<dbReference type="GO" id="GO:0035539">
    <property type="term" value="F:8-oxo-7,8-dihydrodeoxyguanosine triphosphate pyrophosphatase activity"/>
    <property type="evidence" value="ECO:0007669"/>
    <property type="project" value="UniProtKB-EC"/>
</dbReference>
<evidence type="ECO:0000313" key="14">
    <source>
        <dbReference type="EMBL" id="MDT2771702.1"/>
    </source>
</evidence>
<evidence type="ECO:0000256" key="10">
    <source>
        <dbReference type="ARBA" id="ARBA00035861"/>
    </source>
</evidence>
<dbReference type="InterPro" id="IPR015797">
    <property type="entry name" value="NUDIX_hydrolase-like_dom_sf"/>
</dbReference>
<dbReference type="GO" id="GO:0044715">
    <property type="term" value="F:8-oxo-dGDP phosphatase activity"/>
    <property type="evidence" value="ECO:0007669"/>
    <property type="project" value="TreeGrafter"/>
</dbReference>
<dbReference type="Proteomes" id="UP001180842">
    <property type="component" value="Unassembled WGS sequence"/>
</dbReference>
<dbReference type="InterPro" id="IPR047127">
    <property type="entry name" value="MutT-like"/>
</dbReference>
<name>A0AAE4HYY4_9ENTE</name>
<comment type="cofactor">
    <cofactor evidence="1">
        <name>Mg(2+)</name>
        <dbReference type="ChEBI" id="CHEBI:18420"/>
    </cofactor>
</comment>
<evidence type="ECO:0000256" key="1">
    <source>
        <dbReference type="ARBA" id="ARBA00001946"/>
    </source>
</evidence>
<dbReference type="GO" id="GO:0006281">
    <property type="term" value="P:DNA repair"/>
    <property type="evidence" value="ECO:0007669"/>
    <property type="project" value="UniProtKB-KW"/>
</dbReference>
<keyword evidence="8" id="KW-0460">Magnesium</keyword>
<keyword evidence="4" id="KW-0235">DNA replication</keyword>
<accession>A0AAE4HYY4</accession>
<dbReference type="GO" id="GO:0008413">
    <property type="term" value="F:8-oxo-7,8-dihydroguanosine triphosphate pyrophosphatase activity"/>
    <property type="evidence" value="ECO:0007669"/>
    <property type="project" value="TreeGrafter"/>
</dbReference>
<evidence type="ECO:0000256" key="9">
    <source>
        <dbReference type="ARBA" id="ARBA00023204"/>
    </source>
</evidence>
<keyword evidence="5" id="KW-0479">Metal-binding</keyword>
<dbReference type="Pfam" id="PF00293">
    <property type="entry name" value="NUDIX"/>
    <property type="match status" value="1"/>
</dbReference>
<dbReference type="Proteomes" id="UP001269061">
    <property type="component" value="Unassembled WGS sequence"/>
</dbReference>
<reference evidence="13 16" key="1">
    <citation type="submission" date="2023-03" db="EMBL/GenBank/DDBJ databases">
        <authorList>
            <person name="Shen W."/>
            <person name="Cai J."/>
        </authorList>
    </citation>
    <scope>NUCLEOTIDE SEQUENCE</scope>
    <source>
        <strain evidence="13">P69-2</strain>
        <strain evidence="14 16">Y59</strain>
    </source>
</reference>
<sequence>MKKTIEVVGAIIIDNGKILCAQRGPEKSLANFWEFPGGKVEANETPIEALKREVVEELLITVTIEDQAFESTKYEYDFGSIHLTTFICHLQQGEPKLTEHEAIVWLPVEELESLEWAPADIPTVEKLKTIKL</sequence>
<comment type="similarity">
    <text evidence="2">Belongs to the Nudix hydrolase family.</text>
</comment>
<keyword evidence="3" id="KW-0515">Mutator protein</keyword>
<dbReference type="PRINTS" id="PR00502">
    <property type="entry name" value="NUDIXFAMILY"/>
</dbReference>
<dbReference type="PANTHER" id="PTHR47707:SF1">
    <property type="entry name" value="NUDIX HYDROLASE FAMILY PROTEIN"/>
    <property type="match status" value="1"/>
</dbReference>
<proteinExistence type="inferred from homology"/>
<comment type="catalytic activity">
    <reaction evidence="10">
        <text>8-oxo-dGTP + H2O = 8-oxo-dGMP + diphosphate + H(+)</text>
        <dbReference type="Rhea" id="RHEA:31575"/>
        <dbReference type="ChEBI" id="CHEBI:15377"/>
        <dbReference type="ChEBI" id="CHEBI:15378"/>
        <dbReference type="ChEBI" id="CHEBI:33019"/>
        <dbReference type="ChEBI" id="CHEBI:63224"/>
        <dbReference type="ChEBI" id="CHEBI:77896"/>
        <dbReference type="EC" id="3.6.1.55"/>
    </reaction>
</comment>
<evidence type="ECO:0000313" key="15">
    <source>
        <dbReference type="Proteomes" id="UP001180842"/>
    </source>
</evidence>
<evidence type="ECO:0000256" key="3">
    <source>
        <dbReference type="ARBA" id="ARBA00022457"/>
    </source>
</evidence>
<keyword evidence="6" id="KW-0227">DNA damage</keyword>
<dbReference type="InterPro" id="IPR020476">
    <property type="entry name" value="Nudix_hydrolase"/>
</dbReference>
<evidence type="ECO:0000256" key="2">
    <source>
        <dbReference type="ARBA" id="ARBA00005582"/>
    </source>
</evidence>
<dbReference type="GO" id="GO:0006260">
    <property type="term" value="P:DNA replication"/>
    <property type="evidence" value="ECO:0007669"/>
    <property type="project" value="UniProtKB-KW"/>
</dbReference>
<evidence type="ECO:0000256" key="5">
    <source>
        <dbReference type="ARBA" id="ARBA00022723"/>
    </source>
</evidence>
<dbReference type="SUPFAM" id="SSF55811">
    <property type="entry name" value="Nudix"/>
    <property type="match status" value="1"/>
</dbReference>
<dbReference type="InterPro" id="IPR000086">
    <property type="entry name" value="NUDIX_hydrolase_dom"/>
</dbReference>
<dbReference type="PANTHER" id="PTHR47707">
    <property type="entry name" value="8-OXO-DGTP DIPHOSPHATASE"/>
    <property type="match status" value="1"/>
</dbReference>
<dbReference type="PROSITE" id="PS51462">
    <property type="entry name" value="NUDIX"/>
    <property type="match status" value="1"/>
</dbReference>
<protein>
    <recommendedName>
        <fullName evidence="11">8-oxo-dGTP diphosphatase</fullName>
        <ecNumber evidence="11">3.6.1.55</ecNumber>
    </recommendedName>
</protein>
<dbReference type="EC" id="3.6.1.55" evidence="11"/>
<feature type="domain" description="Nudix hydrolase" evidence="12">
    <location>
        <begin position="3"/>
        <end position="128"/>
    </location>
</feature>
<keyword evidence="16" id="KW-1185">Reference proteome</keyword>
<evidence type="ECO:0000313" key="13">
    <source>
        <dbReference type="EMBL" id="MDT2736404.1"/>
    </source>
</evidence>
<comment type="caution">
    <text evidence="13">The sequence shown here is derived from an EMBL/GenBank/DDBJ whole genome shotgun (WGS) entry which is preliminary data.</text>
</comment>
<keyword evidence="7" id="KW-0378">Hydrolase</keyword>
<evidence type="ECO:0000259" key="12">
    <source>
        <dbReference type="PROSITE" id="PS51462"/>
    </source>
</evidence>
<evidence type="ECO:0000313" key="16">
    <source>
        <dbReference type="Proteomes" id="UP001269061"/>
    </source>
</evidence>
<evidence type="ECO:0000256" key="4">
    <source>
        <dbReference type="ARBA" id="ARBA00022705"/>
    </source>
</evidence>
<dbReference type="Gene3D" id="3.90.79.10">
    <property type="entry name" value="Nucleoside Triphosphate Pyrophosphohydrolase"/>
    <property type="match status" value="1"/>
</dbReference>
<evidence type="ECO:0000256" key="7">
    <source>
        <dbReference type="ARBA" id="ARBA00022801"/>
    </source>
</evidence>
<evidence type="ECO:0000256" key="6">
    <source>
        <dbReference type="ARBA" id="ARBA00022763"/>
    </source>
</evidence>
<dbReference type="RefSeq" id="WP_157065592.1">
    <property type="nucleotide sequence ID" value="NZ_BAAAXL010000046.1"/>
</dbReference>